<keyword evidence="4 8" id="KW-0521">NADP</keyword>
<sequence>MNVFRPEKLFGIIGFPLGHSMSPLLHNWGFSQKDIKAAYMAWPTTPEKLGDFMTALKTLPISGASVTIPHKLSVMDYIDELTPRAKAVGAVNTLYWKQDKLIGDNTDTAGCSEPLRPHCDHVERALLIGAGGAARAAIVGLKSLKIKDIFITNRTKSKAEALADEFGISCIDWDERGNEHYDLVINSTPLGMSGDKQQINPMIMDHIDEKTIVYDLVYNPLETVFLRDAKAKGSKTISGIEMFLHQGLAQFKLWTNYDLDELEARKLLLKHL</sequence>
<feature type="domain" description="Quinate/shikimate 5-dehydrogenase/glutamyl-tRNA reductase" evidence="9">
    <location>
        <begin position="123"/>
        <end position="188"/>
    </location>
</feature>
<dbReference type="Gene3D" id="3.40.50.720">
    <property type="entry name" value="NAD(P)-binding Rossmann-like Domain"/>
    <property type="match status" value="1"/>
</dbReference>
<feature type="binding site" evidence="8">
    <location>
        <position position="107"/>
    </location>
    <ligand>
        <name>shikimate</name>
        <dbReference type="ChEBI" id="CHEBI:36208"/>
    </ligand>
</feature>
<dbReference type="PANTHER" id="PTHR21089">
    <property type="entry name" value="SHIKIMATE DEHYDROGENASE"/>
    <property type="match status" value="1"/>
</dbReference>
<dbReference type="GO" id="GO:0009423">
    <property type="term" value="P:chorismate biosynthetic process"/>
    <property type="evidence" value="ECO:0007669"/>
    <property type="project" value="UniProtKB-UniRule"/>
</dbReference>
<dbReference type="GO" id="GO:0019632">
    <property type="term" value="P:shikimate metabolic process"/>
    <property type="evidence" value="ECO:0007669"/>
    <property type="project" value="InterPro"/>
</dbReference>
<keyword evidence="6 8" id="KW-0057">Aromatic amino acid biosynthesis</keyword>
<dbReference type="RefSeq" id="WP_092157956.1">
    <property type="nucleotide sequence ID" value="NZ_FNGA01000001.1"/>
</dbReference>
<dbReference type="GO" id="GO:0050661">
    <property type="term" value="F:NADP binding"/>
    <property type="evidence" value="ECO:0007669"/>
    <property type="project" value="InterPro"/>
</dbReference>
<feature type="binding site" evidence="8">
    <location>
        <position position="67"/>
    </location>
    <ligand>
        <name>shikimate</name>
        <dbReference type="ChEBI" id="CHEBI:36208"/>
    </ligand>
</feature>
<dbReference type="EC" id="1.1.1.25" evidence="2 8"/>
<dbReference type="Pfam" id="PF08501">
    <property type="entry name" value="Shikimate_dh_N"/>
    <property type="match status" value="1"/>
</dbReference>
<dbReference type="GO" id="GO:0004764">
    <property type="term" value="F:shikimate 3-dehydrogenase (NADP+) activity"/>
    <property type="evidence" value="ECO:0007669"/>
    <property type="project" value="UniProtKB-UniRule"/>
</dbReference>
<dbReference type="Gene3D" id="3.40.50.10860">
    <property type="entry name" value="Leucine Dehydrogenase, chain A, domain 1"/>
    <property type="match status" value="1"/>
</dbReference>
<feature type="binding site" evidence="8">
    <location>
        <position position="218"/>
    </location>
    <ligand>
        <name>shikimate</name>
        <dbReference type="ChEBI" id="CHEBI:36208"/>
    </ligand>
</feature>
<comment type="similarity">
    <text evidence="8">Belongs to the shikimate dehydrogenase family.</text>
</comment>
<feature type="active site" description="Proton acceptor" evidence="8">
    <location>
        <position position="71"/>
    </location>
</feature>
<feature type="binding site" evidence="8">
    <location>
        <begin position="20"/>
        <end position="22"/>
    </location>
    <ligand>
        <name>shikimate</name>
        <dbReference type="ChEBI" id="CHEBI:36208"/>
    </ligand>
</feature>
<gene>
    <name evidence="8" type="primary">aroE</name>
    <name evidence="12" type="ORF">SAMN05660337_0530</name>
</gene>
<dbReference type="PANTHER" id="PTHR21089:SF1">
    <property type="entry name" value="BIFUNCTIONAL 3-DEHYDROQUINATE DEHYDRATASE_SHIKIMATE DEHYDROGENASE, CHLOROPLASTIC"/>
    <property type="match status" value="1"/>
</dbReference>
<dbReference type="InterPro" id="IPR006151">
    <property type="entry name" value="Shikm_DH/Glu-tRNA_Rdtase"/>
</dbReference>
<evidence type="ECO:0000256" key="4">
    <source>
        <dbReference type="ARBA" id="ARBA00022857"/>
    </source>
</evidence>
<organism evidence="12 13">
    <name type="scientific">Maridesulfovibrio ferrireducens</name>
    <dbReference type="NCBI Taxonomy" id="246191"/>
    <lineage>
        <taxon>Bacteria</taxon>
        <taxon>Pseudomonadati</taxon>
        <taxon>Thermodesulfobacteriota</taxon>
        <taxon>Desulfovibrionia</taxon>
        <taxon>Desulfovibrionales</taxon>
        <taxon>Desulfovibrionaceae</taxon>
        <taxon>Maridesulfovibrio</taxon>
    </lineage>
</organism>
<comment type="pathway">
    <text evidence="1 8">Metabolic intermediate biosynthesis; chorismate biosynthesis; chorismate from D-erythrose 4-phosphate and phosphoenolpyruvate: step 4/7.</text>
</comment>
<dbReference type="HAMAP" id="MF_00222">
    <property type="entry name" value="Shikimate_DH_AroE"/>
    <property type="match status" value="1"/>
</dbReference>
<dbReference type="InterPro" id="IPR013708">
    <property type="entry name" value="Shikimate_DH-bd_N"/>
</dbReference>
<dbReference type="InterPro" id="IPR041121">
    <property type="entry name" value="SDH_C"/>
</dbReference>
<dbReference type="GO" id="GO:0005829">
    <property type="term" value="C:cytosol"/>
    <property type="evidence" value="ECO:0007669"/>
    <property type="project" value="TreeGrafter"/>
</dbReference>
<dbReference type="GO" id="GO:0009073">
    <property type="term" value="P:aromatic amino acid family biosynthetic process"/>
    <property type="evidence" value="ECO:0007669"/>
    <property type="project" value="UniProtKB-KW"/>
</dbReference>
<evidence type="ECO:0000313" key="13">
    <source>
        <dbReference type="Proteomes" id="UP000199053"/>
    </source>
</evidence>
<dbReference type="OrthoDB" id="9792692at2"/>
<evidence type="ECO:0000259" key="10">
    <source>
        <dbReference type="Pfam" id="PF08501"/>
    </source>
</evidence>
<evidence type="ECO:0000256" key="8">
    <source>
        <dbReference type="HAMAP-Rule" id="MF_00222"/>
    </source>
</evidence>
<dbReference type="Proteomes" id="UP000199053">
    <property type="component" value="Unassembled WGS sequence"/>
</dbReference>
<accession>A0A1G9C4F5</accession>
<evidence type="ECO:0000256" key="5">
    <source>
        <dbReference type="ARBA" id="ARBA00023002"/>
    </source>
</evidence>
<feature type="binding site" evidence="8">
    <location>
        <position position="246"/>
    </location>
    <ligand>
        <name>shikimate</name>
        <dbReference type="ChEBI" id="CHEBI:36208"/>
    </ligand>
</feature>
<feature type="binding site" evidence="8">
    <location>
        <begin position="129"/>
        <end position="133"/>
    </location>
    <ligand>
        <name>NADP(+)</name>
        <dbReference type="ChEBI" id="CHEBI:58349"/>
    </ligand>
</feature>
<keyword evidence="13" id="KW-1185">Reference proteome</keyword>
<dbReference type="Pfam" id="PF18317">
    <property type="entry name" value="SDH_C"/>
    <property type="match status" value="1"/>
</dbReference>
<evidence type="ECO:0000256" key="2">
    <source>
        <dbReference type="ARBA" id="ARBA00012962"/>
    </source>
</evidence>
<feature type="binding site" evidence="8">
    <location>
        <position position="92"/>
    </location>
    <ligand>
        <name>shikimate</name>
        <dbReference type="ChEBI" id="CHEBI:36208"/>
    </ligand>
</feature>
<evidence type="ECO:0000256" key="1">
    <source>
        <dbReference type="ARBA" id="ARBA00004871"/>
    </source>
</evidence>
<comment type="function">
    <text evidence="8">Involved in the biosynthesis of the chorismate, which leads to the biosynthesis of aromatic amino acids. Catalyzes the reversible NADPH linked reduction of 3-dehydroshikimate (DHSA) to yield shikimate (SA).</text>
</comment>
<dbReference type="SUPFAM" id="SSF53223">
    <property type="entry name" value="Aminoacid dehydrogenase-like, N-terminal domain"/>
    <property type="match status" value="1"/>
</dbReference>
<comment type="subunit">
    <text evidence="8">Homodimer.</text>
</comment>
<name>A0A1G9C4F5_9BACT</name>
<keyword evidence="3 8" id="KW-0028">Amino-acid biosynthesis</keyword>
<evidence type="ECO:0000259" key="11">
    <source>
        <dbReference type="Pfam" id="PF18317"/>
    </source>
</evidence>
<dbReference type="SUPFAM" id="SSF51735">
    <property type="entry name" value="NAD(P)-binding Rossmann-fold domains"/>
    <property type="match status" value="1"/>
</dbReference>
<feature type="binding site" evidence="8">
    <location>
        <position position="239"/>
    </location>
    <ligand>
        <name>NADP(+)</name>
        <dbReference type="ChEBI" id="CHEBI:58349"/>
    </ligand>
</feature>
<keyword evidence="5 8" id="KW-0560">Oxidoreductase</keyword>
<evidence type="ECO:0000259" key="9">
    <source>
        <dbReference type="Pfam" id="PF01488"/>
    </source>
</evidence>
<evidence type="ECO:0000313" key="12">
    <source>
        <dbReference type="EMBL" id="SDK46274.1"/>
    </source>
</evidence>
<dbReference type="InterPro" id="IPR036291">
    <property type="entry name" value="NAD(P)-bd_dom_sf"/>
</dbReference>
<protein>
    <recommendedName>
        <fullName evidence="2 8">Shikimate dehydrogenase (NADP(+))</fullName>
        <shortName evidence="8">SDH</shortName>
        <ecNumber evidence="2 8">1.1.1.25</ecNumber>
    </recommendedName>
</protein>
<dbReference type="EMBL" id="FNGA01000001">
    <property type="protein sequence ID" value="SDK46274.1"/>
    <property type="molecule type" value="Genomic_DNA"/>
</dbReference>
<dbReference type="InterPro" id="IPR022893">
    <property type="entry name" value="Shikimate_DH_fam"/>
</dbReference>
<dbReference type="CDD" id="cd01065">
    <property type="entry name" value="NAD_bind_Shikimate_DH"/>
    <property type="match status" value="1"/>
</dbReference>
<dbReference type="AlphaFoldDB" id="A0A1G9C4F5"/>
<dbReference type="GO" id="GO:0008652">
    <property type="term" value="P:amino acid biosynthetic process"/>
    <property type="evidence" value="ECO:0007669"/>
    <property type="project" value="UniProtKB-KW"/>
</dbReference>
<proteinExistence type="inferred from homology"/>
<feature type="binding site" evidence="8">
    <location>
        <position position="216"/>
    </location>
    <ligand>
        <name>NADP(+)</name>
        <dbReference type="ChEBI" id="CHEBI:58349"/>
    </ligand>
</feature>
<comment type="catalytic activity">
    <reaction evidence="7 8">
        <text>shikimate + NADP(+) = 3-dehydroshikimate + NADPH + H(+)</text>
        <dbReference type="Rhea" id="RHEA:17737"/>
        <dbReference type="ChEBI" id="CHEBI:15378"/>
        <dbReference type="ChEBI" id="CHEBI:16630"/>
        <dbReference type="ChEBI" id="CHEBI:36208"/>
        <dbReference type="ChEBI" id="CHEBI:57783"/>
        <dbReference type="ChEBI" id="CHEBI:58349"/>
        <dbReference type="EC" id="1.1.1.25"/>
    </reaction>
</comment>
<dbReference type="InterPro" id="IPR011342">
    <property type="entry name" value="Shikimate_DH"/>
</dbReference>
<dbReference type="Pfam" id="PF01488">
    <property type="entry name" value="Shikimate_DH"/>
    <property type="match status" value="1"/>
</dbReference>
<feature type="domain" description="Shikimate dehydrogenase substrate binding N-terminal" evidence="10">
    <location>
        <begin position="12"/>
        <end position="94"/>
    </location>
</feature>
<dbReference type="STRING" id="246191.SAMN05660337_0530"/>
<feature type="domain" description="SDH C-terminal" evidence="11">
    <location>
        <begin position="239"/>
        <end position="256"/>
    </location>
</feature>
<feature type="binding site" evidence="8">
    <location>
        <begin position="153"/>
        <end position="158"/>
    </location>
    <ligand>
        <name>NADP(+)</name>
        <dbReference type="ChEBI" id="CHEBI:58349"/>
    </ligand>
</feature>
<comment type="caution">
    <text evidence="8">Lacks conserved residue(s) required for the propagation of feature annotation.</text>
</comment>
<dbReference type="NCBIfam" id="TIGR00507">
    <property type="entry name" value="aroE"/>
    <property type="match status" value="1"/>
</dbReference>
<dbReference type="InterPro" id="IPR046346">
    <property type="entry name" value="Aminoacid_DH-like_N_sf"/>
</dbReference>
<dbReference type="UniPathway" id="UPA00053">
    <property type="reaction ID" value="UER00087"/>
</dbReference>
<reference evidence="13" key="1">
    <citation type="submission" date="2016-10" db="EMBL/GenBank/DDBJ databases">
        <authorList>
            <person name="Varghese N."/>
            <person name="Submissions S."/>
        </authorList>
    </citation>
    <scope>NUCLEOTIDE SEQUENCE [LARGE SCALE GENOMIC DNA]</scope>
    <source>
        <strain evidence="13">DSM 16995</strain>
    </source>
</reference>
<evidence type="ECO:0000256" key="3">
    <source>
        <dbReference type="ARBA" id="ARBA00022605"/>
    </source>
</evidence>
<evidence type="ECO:0000256" key="7">
    <source>
        <dbReference type="ARBA" id="ARBA00049442"/>
    </source>
</evidence>
<evidence type="ECO:0000256" key="6">
    <source>
        <dbReference type="ARBA" id="ARBA00023141"/>
    </source>
</evidence>